<dbReference type="OrthoDB" id="3553482at2759"/>
<reference evidence="2 3" key="1">
    <citation type="submission" date="2017-12" db="EMBL/GenBank/DDBJ databases">
        <title>Comparative genomics of Botrytis spp.</title>
        <authorList>
            <person name="Valero-Jimenez C.A."/>
            <person name="Tapia P."/>
            <person name="Veloso J."/>
            <person name="Silva-Moreno E."/>
            <person name="Staats M."/>
            <person name="Valdes J.H."/>
            <person name="Van Kan J.A.L."/>
        </authorList>
    </citation>
    <scope>NUCLEOTIDE SEQUENCE [LARGE SCALE GENOMIC DNA]</scope>
    <source>
        <strain evidence="2 3">MUCL435</strain>
    </source>
</reference>
<dbReference type="AlphaFoldDB" id="A0A4S8QJ12"/>
<dbReference type="PANTHER" id="PTHR35910:SF6">
    <property type="entry name" value="2EXR DOMAIN-CONTAINING PROTEIN"/>
    <property type="match status" value="1"/>
</dbReference>
<gene>
    <name evidence="2" type="ORF">BGAL_0938g00020</name>
</gene>
<dbReference type="PANTHER" id="PTHR35910">
    <property type="entry name" value="2EXR DOMAIN-CONTAINING PROTEIN"/>
    <property type="match status" value="1"/>
</dbReference>
<sequence>MRAANGAENTFHCFPDLYTELRYQIWRYTPALFPRIIEVRPRTTSTEAWDPLTTKHHVRVTAPIAVLQVNHEARELLLPFYTLLSSDVTLTQISKYHSASPNPHDKPPMINFDTDTIYFSVAWSTTEEIPYLSFIQRLFQNFDQDKQRVRKLAVDNSSKLSNLIDFPFKLRQPASGEHGITVIPELRRLEYSYPGQIRSKDDEYGAENPTGFSLDSRHSNDRQAALESCLSDMNSALLEFKDLDELIIVVRPTHLRVDVGLVCFIDLGNASIGEEEECTNILRTLGSGGWKVPNIRICATHVAPANNRKIESQRAYLERVYGKAFVSRFTGK</sequence>
<accession>A0A4S8QJ12</accession>
<keyword evidence="3" id="KW-1185">Reference proteome</keyword>
<proteinExistence type="predicted"/>
<evidence type="ECO:0000313" key="2">
    <source>
        <dbReference type="EMBL" id="THV43771.1"/>
    </source>
</evidence>
<dbReference type="EMBL" id="PQXL01000933">
    <property type="protein sequence ID" value="THV43771.1"/>
    <property type="molecule type" value="Genomic_DNA"/>
</dbReference>
<evidence type="ECO:0000259" key="1">
    <source>
        <dbReference type="Pfam" id="PF20150"/>
    </source>
</evidence>
<feature type="domain" description="2EXR" evidence="1">
    <location>
        <begin position="11"/>
        <end position="117"/>
    </location>
</feature>
<evidence type="ECO:0000313" key="3">
    <source>
        <dbReference type="Proteomes" id="UP000308671"/>
    </source>
</evidence>
<dbReference type="InterPro" id="IPR045518">
    <property type="entry name" value="2EXR"/>
</dbReference>
<organism evidence="2 3">
    <name type="scientific">Botrytis galanthina</name>
    <dbReference type="NCBI Taxonomy" id="278940"/>
    <lineage>
        <taxon>Eukaryota</taxon>
        <taxon>Fungi</taxon>
        <taxon>Dikarya</taxon>
        <taxon>Ascomycota</taxon>
        <taxon>Pezizomycotina</taxon>
        <taxon>Leotiomycetes</taxon>
        <taxon>Helotiales</taxon>
        <taxon>Sclerotiniaceae</taxon>
        <taxon>Botrytis</taxon>
    </lineage>
</organism>
<dbReference type="Pfam" id="PF20150">
    <property type="entry name" value="2EXR"/>
    <property type="match status" value="1"/>
</dbReference>
<protein>
    <recommendedName>
        <fullName evidence="1">2EXR domain-containing protein</fullName>
    </recommendedName>
</protein>
<comment type="caution">
    <text evidence="2">The sequence shown here is derived from an EMBL/GenBank/DDBJ whole genome shotgun (WGS) entry which is preliminary data.</text>
</comment>
<dbReference type="Proteomes" id="UP000308671">
    <property type="component" value="Unassembled WGS sequence"/>
</dbReference>
<name>A0A4S8QJ12_9HELO</name>